<evidence type="ECO:0000313" key="1">
    <source>
        <dbReference type="EMBL" id="CAG7580257.1"/>
    </source>
</evidence>
<proteinExistence type="predicted"/>
<dbReference type="EMBL" id="OU342829">
    <property type="protein sequence ID" value="CAG7580257.1"/>
    <property type="molecule type" value="Genomic_DNA"/>
</dbReference>
<accession>A0A8D9CDY9</accession>
<gene>
    <name evidence="1" type="ORF">SLAVMIC_00325</name>
</gene>
<organism evidence="1">
    <name type="scientific">uncultured marine phage</name>
    <dbReference type="NCBI Taxonomy" id="707152"/>
    <lineage>
        <taxon>Viruses</taxon>
        <taxon>environmental samples</taxon>
    </lineage>
</organism>
<sequence length="68" mass="8118">MKKFKEFKDLSEIKSTFKKTSNDLDDLVKNNRSLSEKEFDSEYNRILKEMSTIQGMIKKFKKTHPNND</sequence>
<reference evidence="1" key="1">
    <citation type="submission" date="2021-06" db="EMBL/GenBank/DDBJ databases">
        <authorList>
            <person name="Gannon L."/>
            <person name="Redgwell R T."/>
            <person name="Michniewski S."/>
            <person name="Harrison D C."/>
            <person name="Millard A."/>
        </authorList>
    </citation>
    <scope>NUCLEOTIDE SEQUENCE</scope>
</reference>
<name>A0A8D9CDY9_9VIRU</name>
<protein>
    <submittedName>
        <fullName evidence="1">Uncharacterized protein</fullName>
    </submittedName>
</protein>